<dbReference type="KEGG" id="ifn:GM661_06945"/>
<keyword evidence="4" id="KW-0804">Transcription</keyword>
<dbReference type="EMBL" id="CP046640">
    <property type="protein sequence ID" value="QTL97743.1"/>
    <property type="molecule type" value="Genomic_DNA"/>
</dbReference>
<dbReference type="PANTHER" id="PTHR43133:SF51">
    <property type="entry name" value="RNA POLYMERASE SIGMA FACTOR"/>
    <property type="match status" value="1"/>
</dbReference>
<dbReference type="Gene3D" id="1.10.1740.10">
    <property type="match status" value="1"/>
</dbReference>
<dbReference type="SUPFAM" id="SSF88659">
    <property type="entry name" value="Sigma3 and sigma4 domains of RNA polymerase sigma factors"/>
    <property type="match status" value="1"/>
</dbReference>
<proteinExistence type="inferred from homology"/>
<dbReference type="InterPro" id="IPR013324">
    <property type="entry name" value="RNA_pol_sigma_r3/r4-like"/>
</dbReference>
<dbReference type="Pfam" id="PF04542">
    <property type="entry name" value="Sigma70_r2"/>
    <property type="match status" value="1"/>
</dbReference>
<evidence type="ECO:0000313" key="7">
    <source>
        <dbReference type="EMBL" id="QTL97743.1"/>
    </source>
</evidence>
<dbReference type="InterPro" id="IPR036388">
    <property type="entry name" value="WH-like_DNA-bd_sf"/>
</dbReference>
<dbReference type="CDD" id="cd06171">
    <property type="entry name" value="Sigma70_r4"/>
    <property type="match status" value="1"/>
</dbReference>
<dbReference type="PROSITE" id="PS00622">
    <property type="entry name" value="HTH_LUXR_1"/>
    <property type="match status" value="1"/>
</dbReference>
<protein>
    <submittedName>
        <fullName evidence="7">Sigma-70 family RNA polymerase sigma factor</fullName>
    </submittedName>
</protein>
<dbReference type="InterPro" id="IPR007627">
    <property type="entry name" value="RNA_pol_sigma70_r2"/>
</dbReference>
<sequence>MKVVEISDKELIKKFRNNDESAFEELVLRYQKKVYNTVLRMLSNLDDASDITQEIFIKVYQNLEKFKGQSSFSTWLFSIAGNHCRDELRKRQKELKHSSLDSIAEERKETERVSDNNSNYQPEERSIQNEQFRDIEIALSKLSIEYRESLVLRDIQGFTYDEISKILGLPAGTVKSRLSRARRKLRDELSKISRRRKEI</sequence>
<accession>A0A8A7K7I5</accession>
<dbReference type="InterPro" id="IPR039425">
    <property type="entry name" value="RNA_pol_sigma-70-like"/>
</dbReference>
<name>A0A8A7K7I5_9FIRM</name>
<evidence type="ECO:0000313" key="8">
    <source>
        <dbReference type="Proteomes" id="UP000665020"/>
    </source>
</evidence>
<evidence type="ECO:0000259" key="6">
    <source>
        <dbReference type="PROSITE" id="PS00622"/>
    </source>
</evidence>
<dbReference type="GO" id="GO:0016987">
    <property type="term" value="F:sigma factor activity"/>
    <property type="evidence" value="ECO:0007669"/>
    <property type="project" value="UniProtKB-KW"/>
</dbReference>
<dbReference type="InterPro" id="IPR000792">
    <property type="entry name" value="Tscrpt_reg_LuxR_C"/>
</dbReference>
<dbReference type="GO" id="GO:0003677">
    <property type="term" value="F:DNA binding"/>
    <property type="evidence" value="ECO:0007669"/>
    <property type="project" value="InterPro"/>
</dbReference>
<dbReference type="AlphaFoldDB" id="A0A8A7K7I5"/>
<dbReference type="Pfam" id="PF08281">
    <property type="entry name" value="Sigma70_r4_2"/>
    <property type="match status" value="1"/>
</dbReference>
<dbReference type="InterPro" id="IPR013325">
    <property type="entry name" value="RNA_pol_sigma_r2"/>
</dbReference>
<evidence type="ECO:0000256" key="5">
    <source>
        <dbReference type="SAM" id="MobiDB-lite"/>
    </source>
</evidence>
<feature type="region of interest" description="Disordered" evidence="5">
    <location>
        <begin position="99"/>
        <end position="126"/>
    </location>
</feature>
<dbReference type="InterPro" id="IPR014284">
    <property type="entry name" value="RNA_pol_sigma-70_dom"/>
</dbReference>
<reference evidence="7" key="1">
    <citation type="submission" date="2019-12" db="EMBL/GenBank/DDBJ databases">
        <authorList>
            <person name="zhang j."/>
            <person name="sun C.M."/>
        </authorList>
    </citation>
    <scope>NUCLEOTIDE SEQUENCE</scope>
    <source>
        <strain evidence="7">NS-1</strain>
    </source>
</reference>
<dbReference type="NCBIfam" id="TIGR02937">
    <property type="entry name" value="sigma70-ECF"/>
    <property type="match status" value="1"/>
</dbReference>
<evidence type="ECO:0000256" key="3">
    <source>
        <dbReference type="ARBA" id="ARBA00023082"/>
    </source>
</evidence>
<evidence type="ECO:0000256" key="2">
    <source>
        <dbReference type="ARBA" id="ARBA00023015"/>
    </source>
</evidence>
<dbReference type="PANTHER" id="PTHR43133">
    <property type="entry name" value="RNA POLYMERASE ECF-TYPE SIGMA FACTO"/>
    <property type="match status" value="1"/>
</dbReference>
<feature type="compositionally biased region" description="Basic and acidic residues" evidence="5">
    <location>
        <begin position="99"/>
        <end position="114"/>
    </location>
</feature>
<feature type="domain" description="HTH luxR-type" evidence="6">
    <location>
        <begin position="157"/>
        <end position="184"/>
    </location>
</feature>
<comment type="similarity">
    <text evidence="1">Belongs to the sigma-70 factor family. ECF subfamily.</text>
</comment>
<keyword evidence="2" id="KW-0805">Transcription regulation</keyword>
<dbReference type="GO" id="GO:0006352">
    <property type="term" value="P:DNA-templated transcription initiation"/>
    <property type="evidence" value="ECO:0007669"/>
    <property type="project" value="InterPro"/>
</dbReference>
<gene>
    <name evidence="7" type="ORF">GM661_06945</name>
</gene>
<keyword evidence="8" id="KW-1185">Reference proteome</keyword>
<dbReference type="SUPFAM" id="SSF88946">
    <property type="entry name" value="Sigma2 domain of RNA polymerase sigma factors"/>
    <property type="match status" value="1"/>
</dbReference>
<dbReference type="Gene3D" id="1.10.10.10">
    <property type="entry name" value="Winged helix-like DNA-binding domain superfamily/Winged helix DNA-binding domain"/>
    <property type="match status" value="1"/>
</dbReference>
<keyword evidence="3" id="KW-0731">Sigma factor</keyword>
<evidence type="ECO:0000256" key="4">
    <source>
        <dbReference type="ARBA" id="ARBA00023163"/>
    </source>
</evidence>
<organism evidence="7 8">
    <name type="scientific">Iocasia fonsfrigidae</name>
    <dbReference type="NCBI Taxonomy" id="2682810"/>
    <lineage>
        <taxon>Bacteria</taxon>
        <taxon>Bacillati</taxon>
        <taxon>Bacillota</taxon>
        <taxon>Clostridia</taxon>
        <taxon>Halanaerobiales</taxon>
        <taxon>Halanaerobiaceae</taxon>
        <taxon>Iocasia</taxon>
    </lineage>
</organism>
<dbReference type="InterPro" id="IPR013249">
    <property type="entry name" value="RNA_pol_sigma70_r4_t2"/>
</dbReference>
<dbReference type="Proteomes" id="UP000665020">
    <property type="component" value="Chromosome"/>
</dbReference>
<evidence type="ECO:0000256" key="1">
    <source>
        <dbReference type="ARBA" id="ARBA00010641"/>
    </source>
</evidence>